<dbReference type="PaxDb" id="65489-OBART04G09920.1"/>
<feature type="region of interest" description="Disordered" evidence="1">
    <location>
        <begin position="284"/>
        <end position="304"/>
    </location>
</feature>
<feature type="transmembrane region" description="Helical" evidence="2">
    <location>
        <begin position="149"/>
        <end position="170"/>
    </location>
</feature>
<dbReference type="AlphaFoldDB" id="A0A0D3FUY6"/>
<dbReference type="Proteomes" id="UP000026960">
    <property type="component" value="Chromosome 4"/>
</dbReference>
<accession>A0A0D3FUY6</accession>
<evidence type="ECO:0000313" key="4">
    <source>
        <dbReference type="Proteomes" id="UP000026960"/>
    </source>
</evidence>
<evidence type="ECO:0000256" key="2">
    <source>
        <dbReference type="SAM" id="Phobius"/>
    </source>
</evidence>
<dbReference type="EnsemblPlants" id="OBART04G09920.1">
    <property type="protein sequence ID" value="OBART04G09920.1"/>
    <property type="gene ID" value="OBART04G09920"/>
</dbReference>
<keyword evidence="2" id="KW-0472">Membrane</keyword>
<organism evidence="3">
    <name type="scientific">Oryza barthii</name>
    <dbReference type="NCBI Taxonomy" id="65489"/>
    <lineage>
        <taxon>Eukaryota</taxon>
        <taxon>Viridiplantae</taxon>
        <taxon>Streptophyta</taxon>
        <taxon>Embryophyta</taxon>
        <taxon>Tracheophyta</taxon>
        <taxon>Spermatophyta</taxon>
        <taxon>Magnoliopsida</taxon>
        <taxon>Liliopsida</taxon>
        <taxon>Poales</taxon>
        <taxon>Poaceae</taxon>
        <taxon>BOP clade</taxon>
        <taxon>Oryzoideae</taxon>
        <taxon>Oryzeae</taxon>
        <taxon>Oryzinae</taxon>
        <taxon>Oryza</taxon>
    </lineage>
</organism>
<proteinExistence type="predicted"/>
<evidence type="ECO:0000256" key="1">
    <source>
        <dbReference type="SAM" id="MobiDB-lite"/>
    </source>
</evidence>
<keyword evidence="2" id="KW-1133">Transmembrane helix</keyword>
<reference evidence="3" key="1">
    <citation type="journal article" date="2009" name="Rice">
        <title>De Novo Next Generation Sequencing of Plant Genomes.</title>
        <authorList>
            <person name="Rounsley S."/>
            <person name="Marri P.R."/>
            <person name="Yu Y."/>
            <person name="He R."/>
            <person name="Sisneros N."/>
            <person name="Goicoechea J.L."/>
            <person name="Lee S.J."/>
            <person name="Angelova A."/>
            <person name="Kudrna D."/>
            <person name="Luo M."/>
            <person name="Affourtit J."/>
            <person name="Desany B."/>
            <person name="Knight J."/>
            <person name="Niazi F."/>
            <person name="Egholm M."/>
            <person name="Wing R.A."/>
        </authorList>
    </citation>
    <scope>NUCLEOTIDE SEQUENCE [LARGE SCALE GENOMIC DNA]</scope>
    <source>
        <strain evidence="3">cv. IRGC 105608</strain>
    </source>
</reference>
<name>A0A0D3FUY6_9ORYZ</name>
<feature type="region of interest" description="Disordered" evidence="1">
    <location>
        <begin position="1"/>
        <end position="73"/>
    </location>
</feature>
<evidence type="ECO:0000313" key="3">
    <source>
        <dbReference type="EnsemblPlants" id="OBART04G09920.1"/>
    </source>
</evidence>
<keyword evidence="4" id="KW-1185">Reference proteome</keyword>
<feature type="compositionally biased region" description="Low complexity" evidence="1">
    <location>
        <begin position="32"/>
        <end position="41"/>
    </location>
</feature>
<feature type="compositionally biased region" description="Pro residues" evidence="1">
    <location>
        <begin position="59"/>
        <end position="69"/>
    </location>
</feature>
<reference evidence="3" key="2">
    <citation type="submission" date="2015-03" db="UniProtKB">
        <authorList>
            <consortium name="EnsemblPlants"/>
        </authorList>
    </citation>
    <scope>IDENTIFICATION</scope>
</reference>
<sequence length="304" mass="33766">MDSPVSVSELMRREQENAGATSALLPPPPSAVPIAGHLRLPLGPPPPPRRRCRQAQQSLPPPQPPPCPSPRVSFVAIANGRNSALRCRRRNGDGHRADDGGCAMGRRRRYRCNATFGCLLLVTSPSGYWNSGSCGGSTQMLIEMVLDLGAVRGLLWFLSHGNVFLVMVFVKKKKSFDKVSLSVVISGAWHMTYLWQLNIDAAPLQMMMEKELMSEIKVMDMVWNCKFFGTPLLFMDITILMSAQVIDQELGFCSPAWLGFRIGCLPGNLILTCFSQGPFVDPRKHREHQYRRRAPDSSISKARS</sequence>
<protein>
    <submittedName>
        <fullName evidence="3">Uncharacterized protein</fullName>
    </submittedName>
</protein>
<dbReference type="Gramene" id="OBART04G09920.1">
    <property type="protein sequence ID" value="OBART04G09920.1"/>
    <property type="gene ID" value="OBART04G09920"/>
</dbReference>
<keyword evidence="2" id="KW-0812">Transmembrane</keyword>